<evidence type="ECO:0000256" key="11">
    <source>
        <dbReference type="ARBA" id="ARBA00022927"/>
    </source>
</evidence>
<keyword evidence="9" id="KW-0862">Zinc</keyword>
<comment type="function">
    <text evidence="15">Part of the Sec protein translocase complex. Interacts with the SecYEG preprotein conducting channel. Has a central role in coupling the hydrolysis of ATP to the transfer of proteins into and across the cell membrane, serving as an ATP-driven molecular motor driving the stepwise translocation of polypeptide chains across the membrane.</text>
</comment>
<dbReference type="PANTHER" id="PTHR30612:SF0">
    <property type="entry name" value="CHLOROPLAST PROTEIN-TRANSPORTING ATPASE"/>
    <property type="match status" value="1"/>
</dbReference>
<feature type="binding site" evidence="15">
    <location>
        <position position="512"/>
    </location>
    <ligand>
        <name>ATP</name>
        <dbReference type="ChEBI" id="CHEBI:30616"/>
    </ligand>
</feature>
<dbReference type="AlphaFoldDB" id="A0A2M8F3D7"/>
<dbReference type="Pfam" id="PF02810">
    <property type="entry name" value="SEC-C"/>
    <property type="match status" value="1"/>
</dbReference>
<dbReference type="InterPro" id="IPR000185">
    <property type="entry name" value="SecA"/>
</dbReference>
<dbReference type="GO" id="GO:0065002">
    <property type="term" value="P:intracellular protein transmembrane transport"/>
    <property type="evidence" value="ECO:0007669"/>
    <property type="project" value="UniProtKB-UniRule"/>
</dbReference>
<dbReference type="PROSITE" id="PS51196">
    <property type="entry name" value="SECA_MOTOR_DEAD"/>
    <property type="match status" value="1"/>
</dbReference>
<dbReference type="GO" id="GO:0043952">
    <property type="term" value="P:protein transport by the Sec complex"/>
    <property type="evidence" value="ECO:0007669"/>
    <property type="project" value="UniProtKB-ARBA"/>
</dbReference>
<evidence type="ECO:0000256" key="5">
    <source>
        <dbReference type="ARBA" id="ARBA00022475"/>
    </source>
</evidence>
<dbReference type="Pfam" id="PF01043">
    <property type="entry name" value="SecA_PP_bind"/>
    <property type="match status" value="1"/>
</dbReference>
<feature type="domain" description="Helicase ATP-binding" evidence="18">
    <location>
        <begin position="87"/>
        <end position="266"/>
    </location>
</feature>
<dbReference type="GO" id="GO:0006605">
    <property type="term" value="P:protein targeting"/>
    <property type="evidence" value="ECO:0007669"/>
    <property type="project" value="UniProtKB-UniRule"/>
</dbReference>
<keyword evidence="12 15" id="KW-1278">Translocase</keyword>
<evidence type="ECO:0000313" key="22">
    <source>
        <dbReference type="Proteomes" id="UP000231383"/>
    </source>
</evidence>
<feature type="binding site" evidence="15">
    <location>
        <position position="85"/>
    </location>
    <ligand>
        <name>ATP</name>
        <dbReference type="ChEBI" id="CHEBI:30616"/>
    </ligand>
</feature>
<evidence type="ECO:0000256" key="15">
    <source>
        <dbReference type="HAMAP-Rule" id="MF_01382"/>
    </source>
</evidence>
<dbReference type="Pfam" id="PF07517">
    <property type="entry name" value="SecA_DEAD"/>
    <property type="match status" value="1"/>
</dbReference>
<dbReference type="PANTHER" id="PTHR30612">
    <property type="entry name" value="SECA INNER MEMBRANE COMPONENT OF SEC PROTEIN SECRETION SYSTEM"/>
    <property type="match status" value="1"/>
</dbReference>
<evidence type="ECO:0000256" key="7">
    <source>
        <dbReference type="ARBA" id="ARBA00022723"/>
    </source>
</evidence>
<evidence type="ECO:0000256" key="14">
    <source>
        <dbReference type="ARBA" id="ARBA00023136"/>
    </source>
</evidence>
<dbReference type="GO" id="GO:0046872">
    <property type="term" value="F:metal ion binding"/>
    <property type="evidence" value="ECO:0007669"/>
    <property type="project" value="UniProtKB-KW"/>
</dbReference>
<evidence type="ECO:0000256" key="12">
    <source>
        <dbReference type="ARBA" id="ARBA00022967"/>
    </source>
</evidence>
<comment type="caution">
    <text evidence="21">The sequence shown here is derived from an EMBL/GenBank/DDBJ whole genome shotgun (WGS) entry which is preliminary data.</text>
</comment>
<comment type="cofactor">
    <cofactor evidence="1">
        <name>Zn(2+)</name>
        <dbReference type="ChEBI" id="CHEBI:29105"/>
    </cofactor>
</comment>
<dbReference type="SMART" id="SM00957">
    <property type="entry name" value="SecA_DEAD"/>
    <property type="match status" value="1"/>
</dbReference>
<dbReference type="Pfam" id="PF07516">
    <property type="entry name" value="SecA_SW"/>
    <property type="match status" value="1"/>
</dbReference>
<dbReference type="GO" id="GO:0017038">
    <property type="term" value="P:protein import"/>
    <property type="evidence" value="ECO:0007669"/>
    <property type="project" value="InterPro"/>
</dbReference>
<organism evidence="21 22">
    <name type="scientific">Candidatus Roizmanbacteria bacterium CG_4_9_14_0_2_um_filter_39_13</name>
    <dbReference type="NCBI Taxonomy" id="1974839"/>
    <lineage>
        <taxon>Bacteria</taxon>
        <taxon>Candidatus Roizmaniibacteriota</taxon>
    </lineage>
</organism>
<keyword evidence="8 15" id="KW-0547">Nucleotide-binding</keyword>
<comment type="similarity">
    <text evidence="3 15 16">Belongs to the SecA family.</text>
</comment>
<keyword evidence="5 15" id="KW-1003">Cell membrane</keyword>
<dbReference type="NCBIfam" id="NF009538">
    <property type="entry name" value="PRK12904.1"/>
    <property type="match status" value="1"/>
</dbReference>
<dbReference type="SUPFAM" id="SSF81767">
    <property type="entry name" value="Pre-protein crosslinking domain of SecA"/>
    <property type="match status" value="1"/>
</dbReference>
<dbReference type="InterPro" id="IPR011115">
    <property type="entry name" value="SecA_DEAD"/>
</dbReference>
<dbReference type="GO" id="GO:0005886">
    <property type="term" value="C:plasma membrane"/>
    <property type="evidence" value="ECO:0007669"/>
    <property type="project" value="UniProtKB-SubCell"/>
</dbReference>
<feature type="region of interest" description="Disordered" evidence="17">
    <location>
        <begin position="858"/>
        <end position="895"/>
    </location>
</feature>
<dbReference type="GO" id="GO:0008564">
    <property type="term" value="F:protein-exporting ATPase activity"/>
    <property type="evidence" value="ECO:0007669"/>
    <property type="project" value="UniProtKB-EC"/>
</dbReference>
<evidence type="ECO:0000259" key="20">
    <source>
        <dbReference type="PROSITE" id="PS51196"/>
    </source>
</evidence>
<keyword evidence="13 15" id="KW-0811">Translocation</keyword>
<dbReference type="InterPro" id="IPR004027">
    <property type="entry name" value="SEC_C_motif"/>
</dbReference>
<dbReference type="GO" id="GO:0031522">
    <property type="term" value="C:cell envelope Sec protein transport complex"/>
    <property type="evidence" value="ECO:0007669"/>
    <property type="project" value="TreeGrafter"/>
</dbReference>
<evidence type="ECO:0000256" key="3">
    <source>
        <dbReference type="ARBA" id="ARBA00007650"/>
    </source>
</evidence>
<dbReference type="PROSITE" id="PS51192">
    <property type="entry name" value="HELICASE_ATP_BIND_1"/>
    <property type="match status" value="1"/>
</dbReference>
<feature type="binding site" evidence="15">
    <location>
        <begin position="103"/>
        <end position="107"/>
    </location>
    <ligand>
        <name>ATP</name>
        <dbReference type="ChEBI" id="CHEBI:30616"/>
    </ligand>
</feature>
<evidence type="ECO:0000313" key="21">
    <source>
        <dbReference type="EMBL" id="PJC33824.1"/>
    </source>
</evidence>
<dbReference type="InterPro" id="IPR001650">
    <property type="entry name" value="Helicase_C-like"/>
</dbReference>
<dbReference type="InterPro" id="IPR014018">
    <property type="entry name" value="SecA_motor_DEAD"/>
</dbReference>
<dbReference type="InterPro" id="IPR044722">
    <property type="entry name" value="SecA_SF2_C"/>
</dbReference>
<dbReference type="PRINTS" id="PR00906">
    <property type="entry name" value="SECA"/>
</dbReference>
<dbReference type="GO" id="GO:0005829">
    <property type="term" value="C:cytosol"/>
    <property type="evidence" value="ECO:0007669"/>
    <property type="project" value="TreeGrafter"/>
</dbReference>
<dbReference type="Proteomes" id="UP000231383">
    <property type="component" value="Unassembled WGS sequence"/>
</dbReference>
<dbReference type="Gene3D" id="1.10.3060.10">
    <property type="entry name" value="Helical scaffold and wing domains of SecA"/>
    <property type="match status" value="1"/>
</dbReference>
<dbReference type="InterPro" id="IPR014001">
    <property type="entry name" value="Helicase_ATP-bd"/>
</dbReference>
<dbReference type="Gene3D" id="3.90.1440.10">
    <property type="entry name" value="SecA, preprotein cross-linking domain"/>
    <property type="match status" value="1"/>
</dbReference>
<gene>
    <name evidence="15" type="primary">secA</name>
    <name evidence="21" type="ORF">CO051_00955</name>
</gene>
<evidence type="ECO:0000256" key="10">
    <source>
        <dbReference type="ARBA" id="ARBA00022840"/>
    </source>
</evidence>
<evidence type="ECO:0000256" key="8">
    <source>
        <dbReference type="ARBA" id="ARBA00022741"/>
    </source>
</evidence>
<keyword evidence="10 15" id="KW-0067">ATP-binding</keyword>
<dbReference type="PROSITE" id="PS01312">
    <property type="entry name" value="SECA"/>
    <property type="match status" value="1"/>
</dbReference>
<sequence length="915" mass="104560">MLSFIKNIFDYNQKELNRIQKIVDQINELEPKVQKLKDADFPIETKKLQKQVASGTSLDEILPWSFALVREAANRALEQRHFDVQMIAAIAMHEGKVVEQKTGEGKTLTATAALYLNALGGKGAHLVTVNDYLARRDAGWMGQIFDFLDLSTSAMISGQSFIYDRNFTDPDSRDPRLVHLKNATRKQAYDADVTYGINSEFGFDYLRDNMTQSPSQVVQRGFNFAIVDEADSVLIDEARTPHIISAPVEQDTSKYYDYAKVVKQMNAETDYVIDEKLRTAHLTEDGILKIEKILGVENIYEKDFDSIFHIEAALKANTLFQIDKDYIVRGDEVIIVDEFTGRLLEGRRFSEGLHQAIEAKEKVAIKRESKTLATVSLQNYFRMYDKLAGMTGTAATEAQEFSKIYETEVLVIPTHRDNARQDHADMIYKTLEGKQKAIVEDIAGQYKKGRPVLVGTTSIDKNELLSRLLNQRGIPHELLNAKNHEQEAQIIEQAGKKHGVTVATNMAGRGVDIVLGGDIPTDQVSKHDQEKVKKHWQKEHDEVVKLGGLYVIGTERHESRRIDNQLRGRSGRQGDAGETRFYVSLEDDVMRIFGGDQISNLMTMLKFPEDQPLSHVMVSKAIEQAQVKVEGFNFDIRKNLVEYDDVLNRQRDIVYSLRRKILLLPEKNSETFKETIFKIIEEQIVGMSAGFFALNEKDETFIEQFEKDIQLLIEVDKEEIRKKIHESQQEFEEYLLDSAEKQYDVKEKRVGAEIWNQVVRSMFLSTMDQYWTQHLTAIDDLRQGINLRGYAQMDPLVEYKNEAFSMFEKLLSDINYESVRRVMRVQIEEKAPLTEVVDGQTTEKPHFHFQAASGVDPYAGKQQLPQPQQQSQIHTGQTPTIKDNKVSTGPIKKPGRNDVCWCGSGKKYKKCHYPD</sequence>
<dbReference type="EC" id="7.4.2.8" evidence="15"/>
<keyword evidence="14 15" id="KW-0472">Membrane</keyword>
<accession>A0A2M8F3D7</accession>
<dbReference type="GO" id="GO:0005524">
    <property type="term" value="F:ATP binding"/>
    <property type="evidence" value="ECO:0007669"/>
    <property type="project" value="UniProtKB-UniRule"/>
</dbReference>
<feature type="domain" description="Helicase C-terminal" evidence="19">
    <location>
        <begin position="430"/>
        <end position="640"/>
    </location>
</feature>
<reference evidence="22" key="1">
    <citation type="submission" date="2017-09" db="EMBL/GenBank/DDBJ databases">
        <title>Depth-based differentiation of microbial function through sediment-hosted aquifers and enrichment of novel symbionts in the deep terrestrial subsurface.</title>
        <authorList>
            <person name="Probst A.J."/>
            <person name="Ladd B."/>
            <person name="Jarett J.K."/>
            <person name="Geller-Mcgrath D.E."/>
            <person name="Sieber C.M.K."/>
            <person name="Emerson J.B."/>
            <person name="Anantharaman K."/>
            <person name="Thomas B.C."/>
            <person name="Malmstrom R."/>
            <person name="Stieglmeier M."/>
            <person name="Klingl A."/>
            <person name="Woyke T."/>
            <person name="Ryan C.M."/>
            <person name="Banfield J.F."/>
        </authorList>
    </citation>
    <scope>NUCLEOTIDE SEQUENCE [LARGE SCALE GENOMIC DNA]</scope>
</reference>
<evidence type="ECO:0000256" key="4">
    <source>
        <dbReference type="ARBA" id="ARBA00022448"/>
    </source>
</evidence>
<dbReference type="SUPFAM" id="SSF52540">
    <property type="entry name" value="P-loop containing nucleoside triphosphate hydrolases"/>
    <property type="match status" value="2"/>
</dbReference>
<feature type="domain" description="SecA family profile" evidence="20">
    <location>
        <begin position="1"/>
        <end position="614"/>
    </location>
</feature>
<dbReference type="FunFam" id="3.40.50.300:FF:000113">
    <property type="entry name" value="Preprotein translocase subunit SecA"/>
    <property type="match status" value="1"/>
</dbReference>
<dbReference type="PROSITE" id="PS51194">
    <property type="entry name" value="HELICASE_CTER"/>
    <property type="match status" value="1"/>
</dbReference>
<keyword evidence="11 15" id="KW-0653">Protein transport</keyword>
<dbReference type="NCBIfam" id="TIGR00963">
    <property type="entry name" value="secA"/>
    <property type="match status" value="1"/>
</dbReference>
<proteinExistence type="inferred from homology"/>
<feature type="compositionally biased region" description="Low complexity" evidence="17">
    <location>
        <begin position="862"/>
        <end position="872"/>
    </location>
</feature>
<dbReference type="HAMAP" id="MF_01382">
    <property type="entry name" value="SecA"/>
    <property type="match status" value="1"/>
</dbReference>
<dbReference type="CDD" id="cd18803">
    <property type="entry name" value="SF2_C_secA"/>
    <property type="match status" value="1"/>
</dbReference>
<dbReference type="Pfam" id="PF21090">
    <property type="entry name" value="P-loop_SecA"/>
    <property type="match status" value="1"/>
</dbReference>
<dbReference type="InterPro" id="IPR027417">
    <property type="entry name" value="P-loop_NTPase"/>
</dbReference>
<keyword evidence="4 15" id="KW-0813">Transport</keyword>
<dbReference type="SMART" id="SM00958">
    <property type="entry name" value="SecA_PP_bind"/>
    <property type="match status" value="1"/>
</dbReference>
<dbReference type="CDD" id="cd17928">
    <property type="entry name" value="DEXDc_SecA"/>
    <property type="match status" value="1"/>
</dbReference>
<comment type="subunit">
    <text evidence="15">Monomer and homodimer. Part of the essential Sec protein translocation apparatus which comprises SecA, SecYEG and auxiliary proteins SecDF. Other proteins may also be involved.</text>
</comment>
<evidence type="ECO:0000259" key="18">
    <source>
        <dbReference type="PROSITE" id="PS51192"/>
    </source>
</evidence>
<dbReference type="EMBL" id="PFSC01000025">
    <property type="protein sequence ID" value="PJC33824.1"/>
    <property type="molecule type" value="Genomic_DNA"/>
</dbReference>
<evidence type="ECO:0000256" key="13">
    <source>
        <dbReference type="ARBA" id="ARBA00023010"/>
    </source>
</evidence>
<evidence type="ECO:0000256" key="9">
    <source>
        <dbReference type="ARBA" id="ARBA00022833"/>
    </source>
</evidence>
<comment type="catalytic activity">
    <reaction evidence="15">
        <text>ATP + H2O + cellular proteinSide 1 = ADP + phosphate + cellular proteinSide 2.</text>
        <dbReference type="EC" id="7.4.2.8"/>
    </reaction>
</comment>
<protein>
    <recommendedName>
        <fullName evidence="15 16">Protein translocase subunit SecA</fullName>
        <ecNumber evidence="15">7.4.2.8</ecNumber>
    </recommendedName>
</protein>
<comment type="subcellular location">
    <subcellularLocation>
        <location evidence="15">Cell membrane</location>
        <topology evidence="15">Peripheral membrane protein</topology>
        <orientation evidence="15">Cytoplasmic side</orientation>
    </subcellularLocation>
    <subcellularLocation>
        <location evidence="15">Cytoplasm</location>
    </subcellularLocation>
    <subcellularLocation>
        <location evidence="2">Membrane</location>
        <topology evidence="2">Peripheral membrane protein</topology>
    </subcellularLocation>
    <text evidence="15">Distribution is 50-50.</text>
</comment>
<evidence type="ECO:0000256" key="1">
    <source>
        <dbReference type="ARBA" id="ARBA00001947"/>
    </source>
</evidence>
<name>A0A2M8F3D7_9BACT</name>
<evidence type="ECO:0000256" key="16">
    <source>
        <dbReference type="RuleBase" id="RU003874"/>
    </source>
</evidence>
<evidence type="ECO:0000256" key="6">
    <source>
        <dbReference type="ARBA" id="ARBA00022490"/>
    </source>
</evidence>
<dbReference type="InterPro" id="IPR011116">
    <property type="entry name" value="SecA_Wing/Scaffold"/>
</dbReference>
<keyword evidence="7" id="KW-0479">Metal-binding</keyword>
<evidence type="ECO:0000259" key="19">
    <source>
        <dbReference type="PROSITE" id="PS51194"/>
    </source>
</evidence>
<evidence type="ECO:0000256" key="2">
    <source>
        <dbReference type="ARBA" id="ARBA00004170"/>
    </source>
</evidence>
<dbReference type="FunFam" id="3.90.1440.10:FF:000003">
    <property type="entry name" value="Preprotein translocase SecA subunit"/>
    <property type="match status" value="1"/>
</dbReference>
<dbReference type="InterPro" id="IPR020937">
    <property type="entry name" value="SecA_CS"/>
</dbReference>
<evidence type="ECO:0000256" key="17">
    <source>
        <dbReference type="SAM" id="MobiDB-lite"/>
    </source>
</evidence>
<dbReference type="Gene3D" id="3.40.50.300">
    <property type="entry name" value="P-loop containing nucleotide triphosphate hydrolases"/>
    <property type="match status" value="2"/>
</dbReference>
<keyword evidence="6 15" id="KW-0963">Cytoplasm</keyword>
<dbReference type="InterPro" id="IPR036266">
    <property type="entry name" value="SecA_Wing/Scaffold_sf"/>
</dbReference>
<dbReference type="InterPro" id="IPR036670">
    <property type="entry name" value="SecA_X-link_sf"/>
</dbReference>
<dbReference type="InterPro" id="IPR011130">
    <property type="entry name" value="SecA_preprotein_X-link_dom"/>
</dbReference>
<dbReference type="SUPFAM" id="SSF81886">
    <property type="entry name" value="Helical scaffold and wing domains of SecA"/>
    <property type="match status" value="1"/>
</dbReference>